<reference evidence="1 2" key="1">
    <citation type="submission" date="2022-04" db="EMBL/GenBank/DDBJ databases">
        <title>Paracoccus sp. YLB-12 draft genome sequence.</title>
        <authorList>
            <person name="Yu L."/>
        </authorList>
    </citation>
    <scope>NUCLEOTIDE SEQUENCE [LARGE SCALE GENOMIC DNA]</scope>
    <source>
        <strain evidence="1 2">YLB-12</strain>
    </source>
</reference>
<dbReference type="PIRSF" id="PIRSF009320">
    <property type="entry name" value="Nuc_binding_HP_1000"/>
    <property type="match status" value="1"/>
</dbReference>
<dbReference type="InterPro" id="IPR009744">
    <property type="entry name" value="VirC1"/>
</dbReference>
<organism evidence="1 2">
    <name type="scientific">Paracoccus maritimus</name>
    <dbReference type="NCBI Taxonomy" id="2933292"/>
    <lineage>
        <taxon>Bacteria</taxon>
        <taxon>Pseudomonadati</taxon>
        <taxon>Pseudomonadota</taxon>
        <taxon>Alphaproteobacteria</taxon>
        <taxon>Rhodobacterales</taxon>
        <taxon>Paracoccaceae</taxon>
        <taxon>Paracoccus</taxon>
    </lineage>
</organism>
<evidence type="ECO:0000313" key="1">
    <source>
        <dbReference type="EMBL" id="MCT4334549.1"/>
    </source>
</evidence>
<dbReference type="Pfam" id="PF07015">
    <property type="entry name" value="VirC1"/>
    <property type="match status" value="1"/>
</dbReference>
<dbReference type="RefSeq" id="WP_260278451.1">
    <property type="nucleotide sequence ID" value="NZ_JANAVZ010000013.1"/>
</dbReference>
<dbReference type="Gene3D" id="3.40.50.300">
    <property type="entry name" value="P-loop containing nucleotide triphosphate hydrolases"/>
    <property type="match status" value="1"/>
</dbReference>
<dbReference type="SUPFAM" id="SSF52540">
    <property type="entry name" value="P-loop containing nucleoside triphosphate hydrolases"/>
    <property type="match status" value="1"/>
</dbReference>
<dbReference type="InterPro" id="IPR027417">
    <property type="entry name" value="P-loop_NTPase"/>
</dbReference>
<dbReference type="PANTHER" id="PTHR13696:SF96">
    <property type="entry name" value="COBQ_COBB_MIND_PARA NUCLEOTIDE BINDING DOMAIN-CONTAINING PROTEIN"/>
    <property type="match status" value="1"/>
</dbReference>
<evidence type="ECO:0000313" key="2">
    <source>
        <dbReference type="Proteomes" id="UP001320702"/>
    </source>
</evidence>
<dbReference type="PANTHER" id="PTHR13696">
    <property type="entry name" value="P-LOOP CONTAINING NUCLEOSIDE TRIPHOSPHATE HYDROLASE"/>
    <property type="match status" value="1"/>
</dbReference>
<accession>A0ABT2KFD0</accession>
<dbReference type="EMBL" id="JANAVZ010000013">
    <property type="protein sequence ID" value="MCT4334549.1"/>
    <property type="molecule type" value="Genomic_DNA"/>
</dbReference>
<protein>
    <submittedName>
        <fullName evidence="1">ParA family protein</fullName>
    </submittedName>
</protein>
<name>A0ABT2KFD0_9RHOB</name>
<gene>
    <name evidence="1" type="ORF">MU516_16970</name>
</gene>
<proteinExistence type="predicted"/>
<keyword evidence="2" id="KW-1185">Reference proteome</keyword>
<dbReference type="Proteomes" id="UP001320702">
    <property type="component" value="Unassembled WGS sequence"/>
</dbReference>
<dbReference type="CDD" id="cd02042">
    <property type="entry name" value="ParAB_family"/>
    <property type="match status" value="1"/>
</dbReference>
<sequence length="227" mass="25065">MVTRKGGTGKTTCARLFGAVANSRGYPVTFIDTDESCALVEWAKVGRDKGLWSDNVDVIETMDDQMVLDTVMRLNDEETESVCIIDMQGSSSELMGMVFEVSDILIVPTRPSRSDIAEVEKILTFIEAYRNEGGQVPHPKVLLNVPERLTASQGRLFEECYDMFGSAVMEEFLLTRSSYNEMDSQGLLNVMAQKGMPGQRKNYASSLDLAAEIFDEATSGELEGKTS</sequence>
<dbReference type="InterPro" id="IPR050678">
    <property type="entry name" value="DNA_Partitioning_ATPase"/>
</dbReference>
<comment type="caution">
    <text evidence="1">The sequence shown here is derived from an EMBL/GenBank/DDBJ whole genome shotgun (WGS) entry which is preliminary data.</text>
</comment>